<dbReference type="PANTHER" id="PTHR30027">
    <property type="entry name" value="RIBOSOMAL RNA SMALL SUBUNIT METHYLTRANSFERASE E"/>
    <property type="match status" value="1"/>
</dbReference>
<dbReference type="InterPro" id="IPR046886">
    <property type="entry name" value="RsmE_MTase_dom"/>
</dbReference>
<dbReference type="EC" id="2.1.1.193" evidence="10"/>
<evidence type="ECO:0000256" key="2">
    <source>
        <dbReference type="ARBA" id="ARBA00005528"/>
    </source>
</evidence>
<organism evidence="13 14">
    <name type="scientific">Marinigracilibium pacificum</name>
    <dbReference type="NCBI Taxonomy" id="2729599"/>
    <lineage>
        <taxon>Bacteria</taxon>
        <taxon>Pseudomonadati</taxon>
        <taxon>Bacteroidota</taxon>
        <taxon>Cytophagia</taxon>
        <taxon>Cytophagales</taxon>
        <taxon>Flammeovirgaceae</taxon>
        <taxon>Marinigracilibium</taxon>
    </lineage>
</organism>
<dbReference type="Pfam" id="PF04452">
    <property type="entry name" value="Methyltrans_RNA"/>
    <property type="match status" value="1"/>
</dbReference>
<dbReference type="AlphaFoldDB" id="A0A848J0G5"/>
<dbReference type="SUPFAM" id="SSF75217">
    <property type="entry name" value="alpha/beta knot"/>
    <property type="match status" value="1"/>
</dbReference>
<evidence type="ECO:0000259" key="12">
    <source>
        <dbReference type="Pfam" id="PF20260"/>
    </source>
</evidence>
<dbReference type="CDD" id="cd18084">
    <property type="entry name" value="RsmE-like"/>
    <property type="match status" value="1"/>
</dbReference>
<keyword evidence="6 10" id="KW-0808">Transferase</keyword>
<evidence type="ECO:0000256" key="9">
    <source>
        <dbReference type="ARBA" id="ARBA00047944"/>
    </source>
</evidence>
<evidence type="ECO:0000256" key="6">
    <source>
        <dbReference type="ARBA" id="ARBA00022679"/>
    </source>
</evidence>
<reference evidence="13 14" key="1">
    <citation type="submission" date="2020-04" db="EMBL/GenBank/DDBJ databases">
        <title>Flammeovirgaceae bacterium KN852 isolated from deep sea.</title>
        <authorList>
            <person name="Zhang D.-C."/>
        </authorList>
    </citation>
    <scope>NUCLEOTIDE SEQUENCE [LARGE SCALE GENOMIC DNA]</scope>
    <source>
        <strain evidence="13 14">KN852</strain>
    </source>
</reference>
<evidence type="ECO:0000313" key="13">
    <source>
        <dbReference type="EMBL" id="NMM50047.1"/>
    </source>
</evidence>
<evidence type="ECO:0000256" key="8">
    <source>
        <dbReference type="ARBA" id="ARBA00025699"/>
    </source>
</evidence>
<dbReference type="RefSeq" id="WP_169684126.1">
    <property type="nucleotide sequence ID" value="NZ_JABBNU010000010.1"/>
</dbReference>
<gene>
    <name evidence="13" type="ORF">HH304_16690</name>
</gene>
<dbReference type="Pfam" id="PF20260">
    <property type="entry name" value="PUA_4"/>
    <property type="match status" value="1"/>
</dbReference>
<comment type="caution">
    <text evidence="13">The sequence shown here is derived from an EMBL/GenBank/DDBJ whole genome shotgun (WGS) entry which is preliminary data.</text>
</comment>
<dbReference type="PANTHER" id="PTHR30027:SF3">
    <property type="entry name" value="16S RRNA (URACIL(1498)-N(3))-METHYLTRANSFERASE"/>
    <property type="match status" value="1"/>
</dbReference>
<comment type="function">
    <text evidence="8 10">Specifically methylates the N3 position of the uracil ring of uridine 1498 (m3U1498) in 16S rRNA. Acts on the fully assembled 30S ribosomal subunit.</text>
</comment>
<comment type="subcellular location">
    <subcellularLocation>
        <location evidence="1 10">Cytoplasm</location>
    </subcellularLocation>
</comment>
<dbReference type="Proteomes" id="UP000559010">
    <property type="component" value="Unassembled WGS sequence"/>
</dbReference>
<protein>
    <recommendedName>
        <fullName evidence="10">Ribosomal RNA small subunit methyltransferase E</fullName>
        <ecNumber evidence="10">2.1.1.193</ecNumber>
    </recommendedName>
</protein>
<name>A0A848J0G5_9BACT</name>
<evidence type="ECO:0000256" key="4">
    <source>
        <dbReference type="ARBA" id="ARBA00022552"/>
    </source>
</evidence>
<comment type="similarity">
    <text evidence="2 10">Belongs to the RNA methyltransferase RsmE family.</text>
</comment>
<comment type="catalytic activity">
    <reaction evidence="9 10">
        <text>uridine(1498) in 16S rRNA + S-adenosyl-L-methionine = N(3)-methyluridine(1498) in 16S rRNA + S-adenosyl-L-homocysteine + H(+)</text>
        <dbReference type="Rhea" id="RHEA:42920"/>
        <dbReference type="Rhea" id="RHEA-COMP:10283"/>
        <dbReference type="Rhea" id="RHEA-COMP:10284"/>
        <dbReference type="ChEBI" id="CHEBI:15378"/>
        <dbReference type="ChEBI" id="CHEBI:57856"/>
        <dbReference type="ChEBI" id="CHEBI:59789"/>
        <dbReference type="ChEBI" id="CHEBI:65315"/>
        <dbReference type="ChEBI" id="CHEBI:74502"/>
        <dbReference type="EC" id="2.1.1.193"/>
    </reaction>
</comment>
<evidence type="ECO:0000256" key="7">
    <source>
        <dbReference type="ARBA" id="ARBA00022691"/>
    </source>
</evidence>
<evidence type="ECO:0000259" key="11">
    <source>
        <dbReference type="Pfam" id="PF04452"/>
    </source>
</evidence>
<dbReference type="InterPro" id="IPR029026">
    <property type="entry name" value="tRNA_m1G_MTases_N"/>
</dbReference>
<accession>A0A848J0G5</accession>
<dbReference type="GO" id="GO:0005737">
    <property type="term" value="C:cytoplasm"/>
    <property type="evidence" value="ECO:0007669"/>
    <property type="project" value="UniProtKB-SubCell"/>
</dbReference>
<dbReference type="Gene3D" id="2.40.240.20">
    <property type="entry name" value="Hypothetical PUA domain-like, domain 1"/>
    <property type="match status" value="1"/>
</dbReference>
<dbReference type="SUPFAM" id="SSF88697">
    <property type="entry name" value="PUA domain-like"/>
    <property type="match status" value="1"/>
</dbReference>
<dbReference type="Gene3D" id="3.40.1280.10">
    <property type="match status" value="1"/>
</dbReference>
<evidence type="ECO:0000313" key="14">
    <source>
        <dbReference type="Proteomes" id="UP000559010"/>
    </source>
</evidence>
<dbReference type="EMBL" id="JABBNU010000010">
    <property type="protein sequence ID" value="NMM50047.1"/>
    <property type="molecule type" value="Genomic_DNA"/>
</dbReference>
<feature type="domain" description="Ribosomal RNA small subunit methyltransferase E PUA-like" evidence="12">
    <location>
        <begin position="16"/>
        <end position="61"/>
    </location>
</feature>
<dbReference type="GO" id="GO:0070042">
    <property type="term" value="F:rRNA (uridine-N3-)-methyltransferase activity"/>
    <property type="evidence" value="ECO:0007669"/>
    <property type="project" value="TreeGrafter"/>
</dbReference>
<dbReference type="NCBIfam" id="TIGR00046">
    <property type="entry name" value="RsmE family RNA methyltransferase"/>
    <property type="match status" value="1"/>
</dbReference>
<keyword evidence="5 10" id="KW-0489">Methyltransferase</keyword>
<keyword evidence="14" id="KW-1185">Reference proteome</keyword>
<keyword evidence="7 10" id="KW-0949">S-adenosyl-L-methionine</keyword>
<evidence type="ECO:0000256" key="3">
    <source>
        <dbReference type="ARBA" id="ARBA00022490"/>
    </source>
</evidence>
<dbReference type="InterPro" id="IPR029028">
    <property type="entry name" value="Alpha/beta_knot_MTases"/>
</dbReference>
<keyword evidence="3 10" id="KW-0963">Cytoplasm</keyword>
<evidence type="ECO:0000256" key="1">
    <source>
        <dbReference type="ARBA" id="ARBA00004496"/>
    </source>
</evidence>
<feature type="domain" description="Ribosomal RNA small subunit methyltransferase E methyltransferase" evidence="11">
    <location>
        <begin position="71"/>
        <end position="227"/>
    </location>
</feature>
<dbReference type="InterPro" id="IPR015947">
    <property type="entry name" value="PUA-like_sf"/>
</dbReference>
<dbReference type="InterPro" id="IPR006700">
    <property type="entry name" value="RsmE"/>
</dbReference>
<dbReference type="PIRSF" id="PIRSF015601">
    <property type="entry name" value="MTase_slr0722"/>
    <property type="match status" value="1"/>
</dbReference>
<proteinExistence type="inferred from homology"/>
<evidence type="ECO:0000256" key="10">
    <source>
        <dbReference type="PIRNR" id="PIRNR015601"/>
    </source>
</evidence>
<dbReference type="GO" id="GO:0070475">
    <property type="term" value="P:rRNA base methylation"/>
    <property type="evidence" value="ECO:0007669"/>
    <property type="project" value="TreeGrafter"/>
</dbReference>
<evidence type="ECO:0000256" key="5">
    <source>
        <dbReference type="ARBA" id="ARBA00022603"/>
    </source>
</evidence>
<keyword evidence="4 10" id="KW-0698">rRNA processing</keyword>
<dbReference type="InterPro" id="IPR046887">
    <property type="entry name" value="RsmE_PUA-like"/>
</dbReference>
<sequence>MQLFFHRDIKTDKMLPESEAVHCTKVLRKSVGDEINVIDGQGYLYTCVITNTSKKTCEVEIKHEEYFENNLPHINLLIAPTKNAERIEWFAEKAVETGVSQITIILTDNTERKKFNMDRLEKKIVSASKQARRFHIPTLVGPEKLENIFNISVNKNQQNFICYVEEHQPDHLYNKIEVGSDINILIGPEGDFSKEEYNLAIKSGYIPVSLGDFRLRTETAGLAAIQMAVLKNSI</sequence>